<evidence type="ECO:0008006" key="5">
    <source>
        <dbReference type="Google" id="ProtNLM"/>
    </source>
</evidence>
<name>A0A543CBU5_9ACTN</name>
<dbReference type="AlphaFoldDB" id="A0A543CBU5"/>
<keyword evidence="4" id="KW-1185">Reference proteome</keyword>
<organism evidence="3 4">
    <name type="scientific">Actinoallomurus bryophytorum</name>
    <dbReference type="NCBI Taxonomy" id="1490222"/>
    <lineage>
        <taxon>Bacteria</taxon>
        <taxon>Bacillati</taxon>
        <taxon>Actinomycetota</taxon>
        <taxon>Actinomycetes</taxon>
        <taxon>Streptosporangiales</taxon>
        <taxon>Thermomonosporaceae</taxon>
        <taxon>Actinoallomurus</taxon>
    </lineage>
</organism>
<feature type="compositionally biased region" description="Basic and acidic residues" evidence="1">
    <location>
        <begin position="8"/>
        <end position="20"/>
    </location>
</feature>
<evidence type="ECO:0000256" key="2">
    <source>
        <dbReference type="SAM" id="Phobius"/>
    </source>
</evidence>
<dbReference type="OrthoDB" id="3432474at2"/>
<proteinExistence type="predicted"/>
<feature type="region of interest" description="Disordered" evidence="1">
    <location>
        <begin position="1"/>
        <end position="101"/>
    </location>
</feature>
<feature type="compositionally biased region" description="Low complexity" evidence="1">
    <location>
        <begin position="205"/>
        <end position="228"/>
    </location>
</feature>
<feature type="region of interest" description="Disordered" evidence="1">
    <location>
        <begin position="179"/>
        <end position="239"/>
    </location>
</feature>
<keyword evidence="2" id="KW-0812">Transmembrane</keyword>
<dbReference type="Proteomes" id="UP000316096">
    <property type="component" value="Unassembled WGS sequence"/>
</dbReference>
<dbReference type="RefSeq" id="WP_141951945.1">
    <property type="nucleotide sequence ID" value="NZ_VFOZ01000001.1"/>
</dbReference>
<feature type="compositionally biased region" description="Low complexity" evidence="1">
    <location>
        <begin position="57"/>
        <end position="77"/>
    </location>
</feature>
<keyword evidence="2" id="KW-0472">Membrane</keyword>
<evidence type="ECO:0000313" key="3">
    <source>
        <dbReference type="EMBL" id="TQL94547.1"/>
    </source>
</evidence>
<protein>
    <recommendedName>
        <fullName evidence="5">Cell division protein FtsB</fullName>
    </recommendedName>
</protein>
<evidence type="ECO:0000313" key="4">
    <source>
        <dbReference type="Proteomes" id="UP000316096"/>
    </source>
</evidence>
<evidence type="ECO:0000256" key="1">
    <source>
        <dbReference type="SAM" id="MobiDB-lite"/>
    </source>
</evidence>
<dbReference type="EMBL" id="VFOZ01000001">
    <property type="protein sequence ID" value="TQL94547.1"/>
    <property type="molecule type" value="Genomic_DNA"/>
</dbReference>
<comment type="caution">
    <text evidence="3">The sequence shown here is derived from an EMBL/GenBank/DDBJ whole genome shotgun (WGS) entry which is preliminary data.</text>
</comment>
<sequence>MTITTPPEETRTRRTRRGDDAAAPPRRRTPPPKAREDDADTVADGTVKTRPAKKGAPRTGAAKRATAAGTRAAPTTKPRVRRPAAPRKPPPKAAPSRRSATSPRAPFVLLVVGLLGGALVSLLLLNTVLAQDAFTLSELQRGNQQLSERKQALQEDINRENSPSVLHSKARSLGMVDGQRPAFIDPRTGRVTQSGTRPPGVSDEAMAAAAGAGVTGAPGAIMPPAGGDTPRGRTGGGTR</sequence>
<gene>
    <name evidence="3" type="ORF">FB559_0022</name>
</gene>
<accession>A0A543CBU5</accession>
<feature type="transmembrane region" description="Helical" evidence="2">
    <location>
        <begin position="107"/>
        <end position="129"/>
    </location>
</feature>
<keyword evidence="2" id="KW-1133">Transmembrane helix</keyword>
<reference evidence="3 4" key="1">
    <citation type="submission" date="2019-06" db="EMBL/GenBank/DDBJ databases">
        <title>Sequencing the genomes of 1000 actinobacteria strains.</title>
        <authorList>
            <person name="Klenk H.-P."/>
        </authorList>
    </citation>
    <scope>NUCLEOTIDE SEQUENCE [LARGE SCALE GENOMIC DNA]</scope>
    <source>
        <strain evidence="3 4">DSM 102200</strain>
    </source>
</reference>